<protein>
    <recommendedName>
        <fullName evidence="3">OmpR/PhoB-type domain-containing protein</fullName>
    </recommendedName>
</protein>
<dbReference type="Proteomes" id="UP000219422">
    <property type="component" value="Chromosome"/>
</dbReference>
<sequence>MGEADNACFPTDKVMRMNASGFSRRVADLDLSAATDTQLMQLEDAFRSIADSIATARKVMSELEAGLALRATQADQAPMLALPFEEDRQDVERAIRALVPGKNAVEIESKFRKRVLDHFDIEGWIAAGVLSCLVRFPGRFVSHAELAAAAGAQSDKSGVIRVYICQLRASLALKGYSGEAIETGRGAYRIVRSAAFEIINAVAQV</sequence>
<dbReference type="EMBL" id="CP023741">
    <property type="protein sequence ID" value="ATI82933.1"/>
    <property type="molecule type" value="Genomic_DNA"/>
</dbReference>
<evidence type="ECO:0000313" key="2">
    <source>
        <dbReference type="Proteomes" id="UP000219422"/>
    </source>
</evidence>
<dbReference type="GO" id="GO:0006355">
    <property type="term" value="P:regulation of DNA-templated transcription"/>
    <property type="evidence" value="ECO:0007669"/>
    <property type="project" value="InterPro"/>
</dbReference>
<dbReference type="Gene3D" id="1.10.10.10">
    <property type="entry name" value="Winged helix-like DNA-binding domain superfamily/Winged helix DNA-binding domain"/>
    <property type="match status" value="1"/>
</dbReference>
<dbReference type="InterPro" id="IPR036388">
    <property type="entry name" value="WH-like_DNA-bd_sf"/>
</dbReference>
<name>A0A291N6G3_SPHYA</name>
<organism evidence="1 2">
    <name type="scientific">Sphingobium yanoikuyae</name>
    <name type="common">Sphingomonas yanoikuyae</name>
    <dbReference type="NCBI Taxonomy" id="13690"/>
    <lineage>
        <taxon>Bacteria</taxon>
        <taxon>Pseudomonadati</taxon>
        <taxon>Pseudomonadota</taxon>
        <taxon>Alphaproteobacteria</taxon>
        <taxon>Sphingomonadales</taxon>
        <taxon>Sphingomonadaceae</taxon>
        <taxon>Sphingobium</taxon>
    </lineage>
</organism>
<evidence type="ECO:0000313" key="1">
    <source>
        <dbReference type="EMBL" id="ATI82933.1"/>
    </source>
</evidence>
<dbReference type="AlphaFoldDB" id="A0A291N6G3"/>
<dbReference type="GO" id="GO:0003677">
    <property type="term" value="F:DNA binding"/>
    <property type="evidence" value="ECO:0007669"/>
    <property type="project" value="InterPro"/>
</dbReference>
<evidence type="ECO:0008006" key="3">
    <source>
        <dbReference type="Google" id="ProtNLM"/>
    </source>
</evidence>
<reference evidence="1 2" key="1">
    <citation type="submission" date="2017-10" db="EMBL/GenBank/DDBJ databases">
        <title>Sphingobium yanoikuyae S72.</title>
        <authorList>
            <person name="Sanchez E."/>
            <person name="Bustos P."/>
            <person name="Mendoza P."/>
            <person name="Guo X."/>
            <person name="Mendoza A."/>
        </authorList>
    </citation>
    <scope>NUCLEOTIDE SEQUENCE [LARGE SCALE GENOMIC DNA]</scope>
    <source>
        <strain evidence="1 2">S72</strain>
    </source>
</reference>
<gene>
    <name evidence="1" type="ORF">A6768_24995</name>
</gene>
<dbReference type="KEGG" id="sya:A6768_24995"/>
<accession>A0A291N6G3</accession>
<dbReference type="InterPro" id="IPR016032">
    <property type="entry name" value="Sig_transdc_resp-reg_C-effctor"/>
</dbReference>
<dbReference type="SUPFAM" id="SSF46894">
    <property type="entry name" value="C-terminal effector domain of the bipartite response regulators"/>
    <property type="match status" value="1"/>
</dbReference>
<proteinExistence type="predicted"/>